<evidence type="ECO:0000256" key="5">
    <source>
        <dbReference type="ARBA" id="ARBA00022795"/>
    </source>
</evidence>
<dbReference type="OrthoDB" id="5296952at2"/>
<comment type="similarity">
    <text evidence="2">Belongs to the FliH family.</text>
</comment>
<dbReference type="AlphaFoldDB" id="A0A328Z3K3"/>
<evidence type="ECO:0000256" key="2">
    <source>
        <dbReference type="ARBA" id="ARBA00006602"/>
    </source>
</evidence>
<evidence type="ECO:0000256" key="7">
    <source>
        <dbReference type="ARBA" id="ARBA00023225"/>
    </source>
</evidence>
<dbReference type="PANTHER" id="PTHR34982">
    <property type="entry name" value="YOP PROTEINS TRANSLOCATION PROTEIN L"/>
    <property type="match status" value="1"/>
</dbReference>
<dbReference type="Pfam" id="PF02108">
    <property type="entry name" value="FliH"/>
    <property type="match status" value="1"/>
</dbReference>
<feature type="domain" description="Flagellar assembly protein FliH/Type III secretion system HrpE" evidence="8">
    <location>
        <begin position="99"/>
        <end position="224"/>
    </location>
</feature>
<dbReference type="GO" id="GO:0005829">
    <property type="term" value="C:cytosol"/>
    <property type="evidence" value="ECO:0007669"/>
    <property type="project" value="TreeGrafter"/>
</dbReference>
<gene>
    <name evidence="9" type="ORF">AX018_102455</name>
</gene>
<keyword evidence="10" id="KW-1185">Reference proteome</keyword>
<dbReference type="InterPro" id="IPR018035">
    <property type="entry name" value="Flagellar_FliH/T3SS_HrpE"/>
</dbReference>
<dbReference type="Proteomes" id="UP000248856">
    <property type="component" value="Unassembled WGS sequence"/>
</dbReference>
<keyword evidence="7" id="KW-1006">Bacterial flagellum protein export</keyword>
<dbReference type="RefSeq" id="WP_111877747.1">
    <property type="nucleotide sequence ID" value="NZ_CBCSGC010000046.1"/>
</dbReference>
<evidence type="ECO:0000313" key="10">
    <source>
        <dbReference type="Proteomes" id="UP000248856"/>
    </source>
</evidence>
<keyword evidence="9" id="KW-0966">Cell projection</keyword>
<keyword evidence="6" id="KW-0653">Protein transport</keyword>
<dbReference type="GO" id="GO:0044781">
    <property type="term" value="P:bacterial-type flagellum organization"/>
    <property type="evidence" value="ECO:0007669"/>
    <property type="project" value="UniProtKB-KW"/>
</dbReference>
<dbReference type="EMBL" id="QLTA01000024">
    <property type="protein sequence ID" value="RAR80013.1"/>
    <property type="molecule type" value="Genomic_DNA"/>
</dbReference>
<keyword evidence="9" id="KW-0282">Flagellum</keyword>
<dbReference type="PANTHER" id="PTHR34982:SF1">
    <property type="entry name" value="FLAGELLAR ASSEMBLY PROTEIN FLIH"/>
    <property type="match status" value="1"/>
</dbReference>
<sequence>MTHSYSPRGAYTRFIPSEEIGDVTQWRFGAVDGSDAVPPAAEPDPEELLPAGIDEETHLAAIEAARQEAFAQGKALGEEETTLAWQQRMDDYIAGEGQQVAARLDHLVRTTEESLAELQQRMAHEVLELACDIARQVIRQELASGPQALLPVVREALGMLVAEGRPATVRIHPADWAFLEQPLTEAYAGAKVQWVPDAAVAQGNCLVESAGTVVDGSLDKRWRRAIAALGLSSAWKIEEDGHD</sequence>
<comment type="caution">
    <text evidence="9">The sequence shown here is derived from an EMBL/GenBank/DDBJ whole genome shotgun (WGS) entry which is preliminary data.</text>
</comment>
<keyword evidence="5" id="KW-1005">Bacterial flagellum biogenesis</keyword>
<protein>
    <recommendedName>
        <fullName evidence="3">Flagellar assembly protein FliH</fullName>
    </recommendedName>
</protein>
<comment type="function">
    <text evidence="1">Needed for flagellar regrowth and assembly.</text>
</comment>
<evidence type="ECO:0000256" key="1">
    <source>
        <dbReference type="ARBA" id="ARBA00003041"/>
    </source>
</evidence>
<evidence type="ECO:0000259" key="8">
    <source>
        <dbReference type="Pfam" id="PF02108"/>
    </source>
</evidence>
<keyword evidence="9" id="KW-0969">Cilium</keyword>
<evidence type="ECO:0000256" key="6">
    <source>
        <dbReference type="ARBA" id="ARBA00022927"/>
    </source>
</evidence>
<accession>A0A328Z3K3</accession>
<evidence type="ECO:0000256" key="4">
    <source>
        <dbReference type="ARBA" id="ARBA00022448"/>
    </source>
</evidence>
<organism evidence="9 10">
    <name type="scientific">Paracidovorax anthurii</name>
    <dbReference type="NCBI Taxonomy" id="78229"/>
    <lineage>
        <taxon>Bacteria</taxon>
        <taxon>Pseudomonadati</taxon>
        <taxon>Pseudomonadota</taxon>
        <taxon>Betaproteobacteria</taxon>
        <taxon>Burkholderiales</taxon>
        <taxon>Comamonadaceae</taxon>
        <taxon>Paracidovorax</taxon>
    </lineage>
</organism>
<keyword evidence="4" id="KW-0813">Transport</keyword>
<proteinExistence type="inferred from homology"/>
<name>A0A328Z3K3_9BURK</name>
<dbReference type="GO" id="GO:0015031">
    <property type="term" value="P:protein transport"/>
    <property type="evidence" value="ECO:0007669"/>
    <property type="project" value="UniProtKB-KW"/>
</dbReference>
<dbReference type="InterPro" id="IPR051472">
    <property type="entry name" value="T3SS_Stator/FliH"/>
</dbReference>
<reference evidence="9 10" key="1">
    <citation type="submission" date="2018-06" db="EMBL/GenBank/DDBJ databases">
        <title>Genomic Encyclopedia of Archaeal and Bacterial Type Strains, Phase II (KMG-II): from individual species to whole genera.</title>
        <authorList>
            <person name="Goeker M."/>
        </authorList>
    </citation>
    <scope>NUCLEOTIDE SEQUENCE [LARGE SCALE GENOMIC DNA]</scope>
    <source>
        <strain evidence="9 10">CFPB 3232</strain>
    </source>
</reference>
<evidence type="ECO:0000313" key="9">
    <source>
        <dbReference type="EMBL" id="RAR80013.1"/>
    </source>
</evidence>
<evidence type="ECO:0000256" key="3">
    <source>
        <dbReference type="ARBA" id="ARBA00016507"/>
    </source>
</evidence>